<feature type="transmembrane region" description="Helical" evidence="1">
    <location>
        <begin position="20"/>
        <end position="40"/>
    </location>
</feature>
<keyword evidence="1" id="KW-0472">Membrane</keyword>
<dbReference type="EMBL" id="MGAG01000038">
    <property type="protein sequence ID" value="OGK39678.1"/>
    <property type="molecule type" value="Genomic_DNA"/>
</dbReference>
<proteinExistence type="predicted"/>
<dbReference type="Gene3D" id="1.10.287.1260">
    <property type="match status" value="1"/>
</dbReference>
<dbReference type="Pfam" id="PF05552">
    <property type="entry name" value="MS_channel_1st_1"/>
    <property type="match status" value="2"/>
</dbReference>
<dbReference type="InterPro" id="IPR008910">
    <property type="entry name" value="MSC_TM_helix"/>
</dbReference>
<feature type="transmembrane region" description="Helical" evidence="1">
    <location>
        <begin position="70"/>
        <end position="89"/>
    </location>
</feature>
<evidence type="ECO:0000313" key="3">
    <source>
        <dbReference type="Proteomes" id="UP000177698"/>
    </source>
</evidence>
<evidence type="ECO:0000256" key="1">
    <source>
        <dbReference type="SAM" id="Phobius"/>
    </source>
</evidence>
<feature type="transmembrane region" description="Helical" evidence="1">
    <location>
        <begin position="176"/>
        <end position="198"/>
    </location>
</feature>
<keyword evidence="1" id="KW-1133">Transmembrane helix</keyword>
<protein>
    <recommendedName>
        <fullName evidence="4">Small-conductance mechanosensitive ion channel</fullName>
    </recommendedName>
</protein>
<feature type="transmembrane region" description="Helical" evidence="1">
    <location>
        <begin position="109"/>
        <end position="132"/>
    </location>
</feature>
<dbReference type="STRING" id="1802056.A2954_06605"/>
<dbReference type="Proteomes" id="UP000177698">
    <property type="component" value="Unassembled WGS sequence"/>
</dbReference>
<organism evidence="2 3">
    <name type="scientific">Candidatus Roizmanbacteria bacterium RIFCSPLOWO2_01_FULL_37_12</name>
    <dbReference type="NCBI Taxonomy" id="1802056"/>
    <lineage>
        <taxon>Bacteria</taxon>
        <taxon>Candidatus Roizmaniibacteriota</taxon>
    </lineage>
</organism>
<evidence type="ECO:0008006" key="4">
    <source>
        <dbReference type="Google" id="ProtNLM"/>
    </source>
</evidence>
<reference evidence="2 3" key="1">
    <citation type="journal article" date="2016" name="Nat. Commun.">
        <title>Thousands of microbial genomes shed light on interconnected biogeochemical processes in an aquifer system.</title>
        <authorList>
            <person name="Anantharaman K."/>
            <person name="Brown C.T."/>
            <person name="Hug L.A."/>
            <person name="Sharon I."/>
            <person name="Castelle C.J."/>
            <person name="Probst A.J."/>
            <person name="Thomas B.C."/>
            <person name="Singh A."/>
            <person name="Wilkins M.J."/>
            <person name="Karaoz U."/>
            <person name="Brodie E.L."/>
            <person name="Williams K.H."/>
            <person name="Hubbard S.S."/>
            <person name="Banfield J.F."/>
        </authorList>
    </citation>
    <scope>NUCLEOTIDE SEQUENCE [LARGE SCALE GENOMIC DNA]</scope>
</reference>
<evidence type="ECO:0000313" key="2">
    <source>
        <dbReference type="EMBL" id="OGK39678.1"/>
    </source>
</evidence>
<comment type="caution">
    <text evidence="2">The sequence shown here is derived from an EMBL/GenBank/DDBJ whole genome shotgun (WGS) entry which is preliminary data.</text>
</comment>
<dbReference type="AlphaFoldDB" id="A0A1F7I8J5"/>
<accession>A0A1F7I8J5</accession>
<name>A0A1F7I8J5_9BACT</name>
<keyword evidence="1" id="KW-0812">Transmembrane</keyword>
<gene>
    <name evidence="2" type="ORF">A2954_06605</name>
</gene>
<sequence>MLPLINNIILDFLQKLFSFLPNFFTGLAILIIGMILSTLLKRAILSIFAFARIDAVLEKMRLMKRNEVKIWLEVLSEILKWTVVILFLIPTLEVWNLSRATLVINQFLFYLPNVLVAVVIGFVGLLASNLGYDLVRHGVKTMGTTSANTLSVFTKWVIIFFTILVVLNQLGVAQDLIRILFTGIVVMIALAGGLAFGLGGKDIAKDILEELRSKFK</sequence>
<feature type="transmembrane region" description="Helical" evidence="1">
    <location>
        <begin position="152"/>
        <end position="170"/>
    </location>
</feature>